<proteinExistence type="inferred from homology"/>
<evidence type="ECO:0000313" key="12">
    <source>
        <dbReference type="EMBL" id="MIK95110.1"/>
    </source>
</evidence>
<comment type="similarity">
    <text evidence="2">Belongs to the Gram-negative porin family.</text>
</comment>
<feature type="chain" id="PRO_5036082464" description="Porin OmpC" evidence="10">
    <location>
        <begin position="19"/>
        <end position="350"/>
    </location>
</feature>
<evidence type="ECO:0000313" key="13">
    <source>
        <dbReference type="EMBL" id="MIV46573.1"/>
    </source>
</evidence>
<keyword evidence="3" id="KW-0813">Transport</keyword>
<dbReference type="PANTHER" id="PTHR34501">
    <property type="entry name" value="PROTEIN YDDL-RELATED"/>
    <property type="match status" value="1"/>
</dbReference>
<dbReference type="Pfam" id="PF00267">
    <property type="entry name" value="Porin_1"/>
    <property type="match status" value="1"/>
</dbReference>
<dbReference type="PRINTS" id="PR00182">
    <property type="entry name" value="ECOLNEIPORIN"/>
</dbReference>
<reference evidence="14" key="1">
    <citation type="submission" date="2016-09" db="EMBL/GenBank/DDBJ databases">
        <title>Whole genome sequencing of Salmonella enterica.</title>
        <authorList>
            <person name="Bell R."/>
        </authorList>
    </citation>
    <scope>NUCLEOTIDE SEQUENCE [LARGE SCALE GENOMIC DNA]</scope>
    <source>
        <strain evidence="14">CFSAN044929</strain>
    </source>
</reference>
<gene>
    <name evidence="13" type="ORF">A7E06_24530</name>
    <name evidence="14" type="ORF">A7S51_21365</name>
    <name evidence="12" type="ORF">KO51_27565</name>
    <name evidence="11" type="ORF">NL99_27620</name>
</gene>
<evidence type="ECO:0000256" key="4">
    <source>
        <dbReference type="ARBA" id="ARBA00022452"/>
    </source>
</evidence>
<name>A0A3F3ITM0_SALER</name>
<dbReference type="Proteomes" id="UP000866740">
    <property type="component" value="Unassembled WGS sequence"/>
</dbReference>
<evidence type="ECO:0000256" key="7">
    <source>
        <dbReference type="ARBA" id="ARBA00023114"/>
    </source>
</evidence>
<dbReference type="EMBL" id="MLTE01000017">
    <property type="protein sequence ID" value="OHJ48435.1"/>
    <property type="molecule type" value="Genomic_DNA"/>
</dbReference>
<keyword evidence="9" id="KW-0998">Cell outer membrane</keyword>
<dbReference type="InterPro" id="IPR023614">
    <property type="entry name" value="Porin_dom_sf"/>
</dbReference>
<dbReference type="EMBL" id="RSMR01000066">
    <property type="protein sequence ID" value="MIK95110.1"/>
    <property type="molecule type" value="Genomic_DNA"/>
</dbReference>
<dbReference type="AlphaFoldDB" id="A0A3F3ITM0"/>
<dbReference type="InterPro" id="IPR001702">
    <property type="entry name" value="Porin_Gram-ve"/>
</dbReference>
<dbReference type="InterPro" id="IPR001897">
    <property type="entry name" value="Porin_gammaproteobac"/>
</dbReference>
<evidence type="ECO:0000256" key="5">
    <source>
        <dbReference type="ARBA" id="ARBA00022692"/>
    </source>
</evidence>
<organism evidence="14">
    <name type="scientific">Salmonella enterica</name>
    <name type="common">Salmonella choleraesuis</name>
    <dbReference type="NCBI Taxonomy" id="28901"/>
    <lineage>
        <taxon>Bacteria</taxon>
        <taxon>Pseudomonadati</taxon>
        <taxon>Pseudomonadota</taxon>
        <taxon>Gammaproteobacteria</taxon>
        <taxon>Enterobacterales</taxon>
        <taxon>Enterobacteriaceae</taxon>
        <taxon>Salmonella</taxon>
    </lineage>
</organism>
<evidence type="ECO:0000256" key="9">
    <source>
        <dbReference type="ARBA" id="ARBA00023237"/>
    </source>
</evidence>
<evidence type="ECO:0000256" key="8">
    <source>
        <dbReference type="ARBA" id="ARBA00023136"/>
    </source>
</evidence>
<keyword evidence="7" id="KW-0626">Porin</keyword>
<dbReference type="PRINTS" id="PR00183">
    <property type="entry name" value="ECOLIPORIN"/>
</dbReference>
<evidence type="ECO:0000313" key="11">
    <source>
        <dbReference type="EMBL" id="EAA8668594.1"/>
    </source>
</evidence>
<dbReference type="SUPFAM" id="SSF56935">
    <property type="entry name" value="Porins"/>
    <property type="match status" value="1"/>
</dbReference>
<keyword evidence="8" id="KW-0472">Membrane</keyword>
<reference evidence="11" key="2">
    <citation type="submission" date="2018-08" db="EMBL/GenBank/DDBJ databases">
        <authorList>
            <consortium name="GenomeTrakr network: Whole genome sequencing for foodborne pathogen traceback"/>
        </authorList>
    </citation>
    <scope>NUCLEOTIDE SEQUENCE [LARGE SCALE GENOMIC DNA]</scope>
    <source>
        <strain evidence="13">CFSAN048114</strain>
        <strain evidence="12">FLUFL-1338</strain>
        <strain evidence="11">FLUFL-367</strain>
    </source>
</reference>
<evidence type="ECO:0000313" key="14">
    <source>
        <dbReference type="EMBL" id="OHJ48435.1"/>
    </source>
</evidence>
<dbReference type="Proteomes" id="UP000885283">
    <property type="component" value="Unassembled WGS sequence"/>
</dbReference>
<evidence type="ECO:0000256" key="6">
    <source>
        <dbReference type="ARBA" id="ARBA00022729"/>
    </source>
</evidence>
<evidence type="ECO:0000256" key="2">
    <source>
        <dbReference type="ARBA" id="ARBA00007539"/>
    </source>
</evidence>
<evidence type="ECO:0000256" key="1">
    <source>
        <dbReference type="ARBA" id="ARBA00004571"/>
    </source>
</evidence>
<sequence length="350" mass="38725">MKKIIVYLALFISASTYSAEIYNKNGNKLDLYGGLRARHYFSDNKNVDGDATFFRGGFKGETQINEKMTGFGRWEYEFKGNNSESDGSKGSKTRLAFAGLKFGRYGSVDYGRNWGVTYDVAAITDIAPIFDELTYSSADNFMTGRATGLLTWRNSDFFSMIEGLSIAAQYQGSNSSGRSATTSNGDGYGFSLSYQLFNTVTVLGTYSSSKRTKEQQRLKWGNGVYADVWAGGIKYEYNGVYLAALYSKSHNLAKIKSSGYANEANSYETVASYQFSSGLKPFIGYFLSHGKNIENVGGADIVKYIDIGLSYYFNKNMFAYGDYKSNLLDSNNSLGVDSNDKIGIGLTYQF</sequence>
<comment type="subcellular location">
    <subcellularLocation>
        <location evidence="1">Cell outer membrane</location>
        <topology evidence="1">Multi-pass membrane protein</topology>
    </subcellularLocation>
</comment>
<keyword evidence="5" id="KW-0812">Transmembrane</keyword>
<keyword evidence="6 10" id="KW-0732">Signal</keyword>
<dbReference type="GO" id="GO:0015288">
    <property type="term" value="F:porin activity"/>
    <property type="evidence" value="ECO:0007669"/>
    <property type="project" value="UniProtKB-KW"/>
</dbReference>
<protein>
    <recommendedName>
        <fullName evidence="15">Porin OmpC</fullName>
    </recommendedName>
</protein>
<comment type="caution">
    <text evidence="14">The sequence shown here is derived from an EMBL/GenBank/DDBJ whole genome shotgun (WGS) entry which is preliminary data.</text>
</comment>
<dbReference type="EMBL" id="RSUV01000025">
    <property type="protein sequence ID" value="MIV46573.1"/>
    <property type="molecule type" value="Genomic_DNA"/>
</dbReference>
<accession>A0A3F3ITM0</accession>
<keyword evidence="4" id="KW-1134">Transmembrane beta strand</keyword>
<dbReference type="GO" id="GO:0046930">
    <property type="term" value="C:pore complex"/>
    <property type="evidence" value="ECO:0007669"/>
    <property type="project" value="UniProtKB-KW"/>
</dbReference>
<evidence type="ECO:0008006" key="15">
    <source>
        <dbReference type="Google" id="ProtNLM"/>
    </source>
</evidence>
<dbReference type="Proteomes" id="UP000839834">
    <property type="component" value="Unassembled WGS sequence"/>
</dbReference>
<keyword evidence="7" id="KW-0406">Ion transport</keyword>
<dbReference type="InterPro" id="IPR033900">
    <property type="entry name" value="Gram_neg_porin_domain"/>
</dbReference>
<dbReference type="InterPro" id="IPR050298">
    <property type="entry name" value="Gram-neg_bact_OMP"/>
</dbReference>
<evidence type="ECO:0000256" key="3">
    <source>
        <dbReference type="ARBA" id="ARBA00022448"/>
    </source>
</evidence>
<dbReference type="GO" id="GO:0034220">
    <property type="term" value="P:monoatomic ion transmembrane transport"/>
    <property type="evidence" value="ECO:0007669"/>
    <property type="project" value="InterPro"/>
</dbReference>
<dbReference type="RefSeq" id="WP_070802604.1">
    <property type="nucleotide sequence ID" value="NZ_JBFNGL010000002.1"/>
</dbReference>
<dbReference type="Proteomes" id="UP000839530">
    <property type="component" value="Unassembled WGS sequence"/>
</dbReference>
<feature type="signal peptide" evidence="10">
    <location>
        <begin position="1"/>
        <end position="18"/>
    </location>
</feature>
<dbReference type="GO" id="GO:0009279">
    <property type="term" value="C:cell outer membrane"/>
    <property type="evidence" value="ECO:0007669"/>
    <property type="project" value="UniProtKB-SubCell"/>
</dbReference>
<dbReference type="EMBL" id="AAACVH010000096">
    <property type="protein sequence ID" value="EAA8668594.1"/>
    <property type="molecule type" value="Genomic_DNA"/>
</dbReference>
<dbReference type="CDD" id="cd00342">
    <property type="entry name" value="gram_neg_porins"/>
    <property type="match status" value="1"/>
</dbReference>
<evidence type="ECO:0000256" key="10">
    <source>
        <dbReference type="SAM" id="SignalP"/>
    </source>
</evidence>
<dbReference type="PANTHER" id="PTHR34501:SF2">
    <property type="entry name" value="OUTER MEMBRANE PORIN F-RELATED"/>
    <property type="match status" value="1"/>
</dbReference>
<dbReference type="Gene3D" id="2.40.160.10">
    <property type="entry name" value="Porin"/>
    <property type="match status" value="1"/>
</dbReference>